<keyword evidence="4" id="KW-0256">Endoplasmic reticulum</keyword>
<reference evidence="9 10" key="1">
    <citation type="submission" date="2024-10" db="EMBL/GenBank/DDBJ databases">
        <authorList>
            <person name="Kim D."/>
        </authorList>
    </citation>
    <scope>NUCLEOTIDE SEQUENCE [LARGE SCALE GENOMIC DNA]</scope>
    <source>
        <strain evidence="9">Taebaek</strain>
    </source>
</reference>
<dbReference type="PANTHER" id="PTHR12906:SF0">
    <property type="entry name" value="GEL COMPLEX SUBUNIT OPTI"/>
    <property type="match status" value="1"/>
</dbReference>
<accession>A0ABD2I6M7</accession>
<evidence type="ECO:0000256" key="3">
    <source>
        <dbReference type="ARBA" id="ARBA00022692"/>
    </source>
</evidence>
<keyword evidence="5 8" id="KW-1133">Transmembrane helix</keyword>
<dbReference type="InterPro" id="IPR029008">
    <property type="entry name" value="EMC6-like"/>
</dbReference>
<evidence type="ECO:0000256" key="6">
    <source>
        <dbReference type="ARBA" id="ARBA00023136"/>
    </source>
</evidence>
<evidence type="ECO:0008006" key="11">
    <source>
        <dbReference type="Google" id="ProtNLM"/>
    </source>
</evidence>
<organism evidence="9 10">
    <name type="scientific">Heterodera schachtii</name>
    <name type="common">Sugarbeet cyst nematode worm</name>
    <name type="synonym">Tylenchus schachtii</name>
    <dbReference type="NCBI Taxonomy" id="97005"/>
    <lineage>
        <taxon>Eukaryota</taxon>
        <taxon>Metazoa</taxon>
        <taxon>Ecdysozoa</taxon>
        <taxon>Nematoda</taxon>
        <taxon>Chromadorea</taxon>
        <taxon>Rhabditida</taxon>
        <taxon>Tylenchina</taxon>
        <taxon>Tylenchomorpha</taxon>
        <taxon>Tylenchoidea</taxon>
        <taxon>Heteroderidae</taxon>
        <taxon>Heteroderinae</taxon>
        <taxon>Heterodera</taxon>
    </lineage>
</organism>
<feature type="region of interest" description="Disordered" evidence="7">
    <location>
        <begin position="1"/>
        <end position="26"/>
    </location>
</feature>
<sequence length="128" mass="14478">MSTQKRNGQVEGHGKPQSLSETVSKALRRRSPWTDKDELLDVLYWGRQLLALCIGICWGLVPMKGAIALLLYILITSAVGHSYLTWFQEQDDEEFGGFWEIAKEGFGAAFATFMVSWITVYSTVHFDN</sequence>
<evidence type="ECO:0000256" key="5">
    <source>
        <dbReference type="ARBA" id="ARBA00022989"/>
    </source>
</evidence>
<keyword evidence="3 8" id="KW-0812">Transmembrane</keyword>
<dbReference type="AlphaFoldDB" id="A0ABD2I6M7"/>
<gene>
    <name evidence="9" type="ORF">niasHS_012604</name>
</gene>
<evidence type="ECO:0000256" key="1">
    <source>
        <dbReference type="ARBA" id="ARBA00004477"/>
    </source>
</evidence>
<evidence type="ECO:0000313" key="9">
    <source>
        <dbReference type="EMBL" id="KAL3075774.1"/>
    </source>
</evidence>
<dbReference type="Proteomes" id="UP001620645">
    <property type="component" value="Unassembled WGS sequence"/>
</dbReference>
<dbReference type="GO" id="GO:0005789">
    <property type="term" value="C:endoplasmic reticulum membrane"/>
    <property type="evidence" value="ECO:0007669"/>
    <property type="project" value="UniProtKB-SubCell"/>
</dbReference>
<dbReference type="EMBL" id="JBICCN010000348">
    <property type="protein sequence ID" value="KAL3075774.1"/>
    <property type="molecule type" value="Genomic_DNA"/>
</dbReference>
<comment type="subcellular location">
    <subcellularLocation>
        <location evidence="1">Endoplasmic reticulum membrane</location>
        <topology evidence="1">Multi-pass membrane protein</topology>
    </subcellularLocation>
</comment>
<evidence type="ECO:0000256" key="7">
    <source>
        <dbReference type="SAM" id="MobiDB-lite"/>
    </source>
</evidence>
<comment type="similarity">
    <text evidence="2">Belongs to the EMC6 family.</text>
</comment>
<dbReference type="InterPro" id="IPR010742">
    <property type="entry name" value="RCAF1"/>
</dbReference>
<name>A0ABD2I6M7_HETSC</name>
<evidence type="ECO:0000313" key="10">
    <source>
        <dbReference type="Proteomes" id="UP001620645"/>
    </source>
</evidence>
<evidence type="ECO:0000256" key="4">
    <source>
        <dbReference type="ARBA" id="ARBA00022824"/>
    </source>
</evidence>
<proteinExistence type="inferred from homology"/>
<keyword evidence="10" id="KW-1185">Reference proteome</keyword>
<evidence type="ECO:0000256" key="8">
    <source>
        <dbReference type="SAM" id="Phobius"/>
    </source>
</evidence>
<evidence type="ECO:0000256" key="2">
    <source>
        <dbReference type="ARBA" id="ARBA00009436"/>
    </source>
</evidence>
<keyword evidence="6 8" id="KW-0472">Membrane</keyword>
<protein>
    <recommendedName>
        <fullName evidence="11">Rab5-interacting protein</fullName>
    </recommendedName>
</protein>
<comment type="caution">
    <text evidence="9">The sequence shown here is derived from an EMBL/GenBank/DDBJ whole genome shotgun (WGS) entry which is preliminary data.</text>
</comment>
<dbReference type="PANTHER" id="PTHR12906">
    <property type="entry name" value="PROTEIN C20ORF24 RAB5-INTERACTING PROTEIN"/>
    <property type="match status" value="1"/>
</dbReference>
<dbReference type="Pfam" id="PF07019">
    <property type="entry name" value="EMC6"/>
    <property type="match status" value="1"/>
</dbReference>
<feature type="transmembrane region" description="Helical" evidence="8">
    <location>
        <begin position="106"/>
        <end position="124"/>
    </location>
</feature>